<sequence length="101" mass="11828">MKAIKEIIETPTNFTGSEMTRNLVEREILARWGKSEALRYDPYQNCRTFRQWLVVNRKVRVGEHGIKSVIFIEKKDSQGNVTGRIKRSIVLFFDLQTEPIT</sequence>
<gene>
    <name evidence="1" type="ORF">A2911_00195</name>
</gene>
<evidence type="ECO:0000313" key="2">
    <source>
        <dbReference type="Proteomes" id="UP000176814"/>
    </source>
</evidence>
<dbReference type="EMBL" id="MFUW01000013">
    <property type="protein sequence ID" value="OGI90400.1"/>
    <property type="molecule type" value="Genomic_DNA"/>
</dbReference>
<dbReference type="Proteomes" id="UP000176814">
    <property type="component" value="Unassembled WGS sequence"/>
</dbReference>
<accession>A0A1F6X884</accession>
<comment type="caution">
    <text evidence="1">The sequence shown here is derived from an EMBL/GenBank/DDBJ whole genome shotgun (WGS) entry which is preliminary data.</text>
</comment>
<reference evidence="1 2" key="1">
    <citation type="journal article" date="2016" name="Nat. Commun.">
        <title>Thousands of microbial genomes shed light on interconnected biogeochemical processes in an aquifer system.</title>
        <authorList>
            <person name="Anantharaman K."/>
            <person name="Brown C.T."/>
            <person name="Hug L.A."/>
            <person name="Sharon I."/>
            <person name="Castelle C.J."/>
            <person name="Probst A.J."/>
            <person name="Thomas B.C."/>
            <person name="Singh A."/>
            <person name="Wilkins M.J."/>
            <person name="Karaoz U."/>
            <person name="Brodie E.L."/>
            <person name="Williams K.H."/>
            <person name="Hubbard S.S."/>
            <person name="Banfield J.F."/>
        </authorList>
    </citation>
    <scope>NUCLEOTIDE SEQUENCE [LARGE SCALE GENOMIC DNA]</scope>
</reference>
<protein>
    <recommendedName>
        <fullName evidence="3">N-terminal domain-containing protein</fullName>
    </recommendedName>
</protein>
<organism evidence="1 2">
    <name type="scientific">Candidatus Nomurabacteria bacterium RIFCSPLOWO2_01_FULL_40_15</name>
    <dbReference type="NCBI Taxonomy" id="1801772"/>
    <lineage>
        <taxon>Bacteria</taxon>
        <taxon>Candidatus Nomuraibacteriota</taxon>
    </lineage>
</organism>
<dbReference type="AlphaFoldDB" id="A0A1F6X884"/>
<name>A0A1F6X884_9BACT</name>
<evidence type="ECO:0008006" key="3">
    <source>
        <dbReference type="Google" id="ProtNLM"/>
    </source>
</evidence>
<proteinExistence type="predicted"/>
<evidence type="ECO:0000313" key="1">
    <source>
        <dbReference type="EMBL" id="OGI90400.1"/>
    </source>
</evidence>